<proteinExistence type="inferred from homology"/>
<dbReference type="InterPro" id="IPR000719">
    <property type="entry name" value="Prot_kinase_dom"/>
</dbReference>
<dbReference type="InterPro" id="IPR001245">
    <property type="entry name" value="Ser-Thr/Tyr_kinase_cat_dom"/>
</dbReference>
<organism evidence="4 5">
    <name type="scientific">Potamilus streckersoni</name>
    <dbReference type="NCBI Taxonomy" id="2493646"/>
    <lineage>
        <taxon>Eukaryota</taxon>
        <taxon>Metazoa</taxon>
        <taxon>Spiralia</taxon>
        <taxon>Lophotrochozoa</taxon>
        <taxon>Mollusca</taxon>
        <taxon>Bivalvia</taxon>
        <taxon>Autobranchia</taxon>
        <taxon>Heteroconchia</taxon>
        <taxon>Palaeoheterodonta</taxon>
        <taxon>Unionida</taxon>
        <taxon>Unionoidea</taxon>
        <taxon>Unionidae</taxon>
        <taxon>Ambleminae</taxon>
        <taxon>Lampsilini</taxon>
        <taxon>Potamilus</taxon>
    </lineage>
</organism>
<dbReference type="GO" id="GO:0005524">
    <property type="term" value="F:ATP binding"/>
    <property type="evidence" value="ECO:0007669"/>
    <property type="project" value="InterPro"/>
</dbReference>
<dbReference type="SUPFAM" id="SSF56112">
    <property type="entry name" value="Protein kinase-like (PK-like)"/>
    <property type="match status" value="1"/>
</dbReference>
<reference evidence="4" key="2">
    <citation type="journal article" date="2021" name="Genome Biol. Evol.">
        <title>Developing a high-quality reference genome for a parasitic bivalve with doubly uniparental inheritance (Bivalvia: Unionida).</title>
        <authorList>
            <person name="Smith C.H."/>
        </authorList>
    </citation>
    <scope>NUCLEOTIDE SEQUENCE</scope>
    <source>
        <strain evidence="4">CHS0354</strain>
        <tissue evidence="4">Mantle</tissue>
    </source>
</reference>
<feature type="region of interest" description="Disordered" evidence="2">
    <location>
        <begin position="965"/>
        <end position="986"/>
    </location>
</feature>
<evidence type="ECO:0000256" key="2">
    <source>
        <dbReference type="SAM" id="MobiDB-lite"/>
    </source>
</evidence>
<evidence type="ECO:0000256" key="1">
    <source>
        <dbReference type="ARBA" id="ARBA00008171"/>
    </source>
</evidence>
<reference evidence="4" key="3">
    <citation type="submission" date="2023-05" db="EMBL/GenBank/DDBJ databases">
        <authorList>
            <person name="Smith C.H."/>
        </authorList>
    </citation>
    <scope>NUCLEOTIDE SEQUENCE</scope>
    <source>
        <strain evidence="4">CHS0354</strain>
        <tissue evidence="4">Mantle</tissue>
    </source>
</reference>
<dbReference type="Proteomes" id="UP001195483">
    <property type="component" value="Unassembled WGS sequence"/>
</dbReference>
<dbReference type="PROSITE" id="PS50011">
    <property type="entry name" value="PROTEIN_KINASE_DOM"/>
    <property type="match status" value="1"/>
</dbReference>
<comment type="caution">
    <text evidence="4">The sequence shown here is derived from an EMBL/GenBank/DDBJ whole genome shotgun (WGS) entry which is preliminary data.</text>
</comment>
<evidence type="ECO:0000313" key="5">
    <source>
        <dbReference type="Proteomes" id="UP001195483"/>
    </source>
</evidence>
<dbReference type="PROSITE" id="PS00675">
    <property type="entry name" value="SIGMA54_INTERACT_1"/>
    <property type="match status" value="1"/>
</dbReference>
<accession>A0AAE0TC51</accession>
<dbReference type="GO" id="GO:0004672">
    <property type="term" value="F:protein kinase activity"/>
    <property type="evidence" value="ECO:0007669"/>
    <property type="project" value="InterPro"/>
</dbReference>
<feature type="domain" description="Protein kinase" evidence="3">
    <location>
        <begin position="741"/>
        <end position="1046"/>
    </location>
</feature>
<evidence type="ECO:0000259" key="3">
    <source>
        <dbReference type="PROSITE" id="PS50011"/>
    </source>
</evidence>
<dbReference type="Gene3D" id="3.40.50.300">
    <property type="entry name" value="P-loop containing nucleotide triphosphate hydrolases"/>
    <property type="match status" value="1"/>
</dbReference>
<name>A0AAE0TC51_9BIVA</name>
<keyword evidence="5" id="KW-1185">Reference proteome</keyword>
<comment type="similarity">
    <text evidence="1">Belongs to the protein kinase superfamily. TKL Ser/Thr protein kinase family. ROCO subfamily.</text>
</comment>
<reference evidence="4" key="1">
    <citation type="journal article" date="2021" name="Genome Biol. Evol.">
        <title>A High-Quality Reference Genome for a Parasitic Bivalve with Doubly Uniparental Inheritance (Bivalvia: Unionida).</title>
        <authorList>
            <person name="Smith C.H."/>
        </authorList>
    </citation>
    <scope>NUCLEOTIDE SEQUENCE</scope>
    <source>
        <strain evidence="4">CHS0354</strain>
    </source>
</reference>
<dbReference type="PANTHER" id="PTHR26392:SF92">
    <property type="entry name" value="PROTEIN KINASE DOMAIN-CONTAINING PROTEIN"/>
    <property type="match status" value="1"/>
</dbReference>
<dbReference type="Pfam" id="PF00350">
    <property type="entry name" value="Dynamin_N"/>
    <property type="match status" value="1"/>
</dbReference>
<dbReference type="Gene3D" id="1.10.510.10">
    <property type="entry name" value="Transferase(Phosphotransferase) domain 1"/>
    <property type="match status" value="1"/>
</dbReference>
<dbReference type="EMBL" id="JAEAOA010000671">
    <property type="protein sequence ID" value="KAK3607657.1"/>
    <property type="molecule type" value="Genomic_DNA"/>
</dbReference>
<dbReference type="InterPro" id="IPR011009">
    <property type="entry name" value="Kinase-like_dom_sf"/>
</dbReference>
<sequence length="1046" mass="120695">MEAVGVDEEEDIDGLNLPQAGKKAKEHDIDIKRVKSVDEIRFLLKYKLLCQDRHRENIDRSLSRFAEVNKQTSNGLCDIFEDTLRKAEKLVIMKDPIVDEINNNIPNFCEQIQQHRKRLKHSKCPVLVLGETGAGKSSFINLLLGQNILPCSLLSNTHIICQIMYNSGAKQAYAFIHSTESSDPMKVVQEVDDVNMDAFCSKLADFIESVDTNTGKPLYNKADIYLNNELLKSGLVIVDSPGIGDTQEMTDIVLDFILEAYTFIYLINSTNAGGVQQRLQDLMQKVYRKALEEQKIYRSECALFICNKWDEVPVKERQKVWEDTIDKLKKCWPNFEVNQVYKMSTKEALRMQENKKCITPRFAKVMDSIGNLLPLGQDILVMRSYRFLLHFVDKCIQIFDLHLHQVHLSLDEWKKQYTDTRERLRVLVSDIDSFFDAQEKDLSKKIGHAANDLREYLHEKKTLDTLCRSGDIPSLSAGCDAAKWEAVTVEVRNTIYDRLMKSIEEWESQAGHFRQIGKEIEESLKAEFPKFQFQLLKIENDIAVGRKLSISEDQELQMSENVEDEPFIPSFISQKFLGTTLGTKIAVGIGLSPVLLVGAIVRLPVWGAKLLKRAFDHQILERSFLEAKNEEARNCVVEKYAHKVVESMTNRVDLEKVIVEDLEPIFKYLCTVKSQMKDQIDIDRDALKRLNEEKRDKDEIVDLYEPLKQMLVLQRDHLRQFQTLHLPRREGSQEILLKNLHIDDTVICSGLMAEILCGKISDQNCFSNVSVRRVRRMPSPNTISKFLDTEVAYKYIKQDSIVWCKWLARGEGAAYQVLEPLKCSLYIYSQHIKEAIKQQPFETCWPLVKQVVDGLIYLQDRNNVLYDLSLDTVAVNMWGKVVITNISADVKVDIQRDMRSQQFSFSKYCCICPELLASTPVRYQKFHDIYSLGVLMWEIWTCMRVYEQDSTMPIDHSLNWEPMGSTPLDSSSSEAEESTSDTDGNLPDIDYLKSLIIEFQPRKDPWFIGDGYLTEGARHAKWWNIIEDCLEKKSSPKIWVKTMEYL</sequence>
<dbReference type="SUPFAM" id="SSF52540">
    <property type="entry name" value="P-loop containing nucleoside triphosphate hydrolases"/>
    <property type="match status" value="1"/>
</dbReference>
<dbReference type="Pfam" id="PF07714">
    <property type="entry name" value="PK_Tyr_Ser-Thr"/>
    <property type="match status" value="1"/>
</dbReference>
<dbReference type="InterPro" id="IPR045063">
    <property type="entry name" value="Dynamin_N"/>
</dbReference>
<gene>
    <name evidence="4" type="ORF">CHS0354_010645</name>
</gene>
<dbReference type="AlphaFoldDB" id="A0AAE0TC51"/>
<dbReference type="InterPro" id="IPR027417">
    <property type="entry name" value="P-loop_NTPase"/>
</dbReference>
<dbReference type="PANTHER" id="PTHR26392">
    <property type="entry name" value="MITOGEN-ACTIVATED PROTEIN KINASE KINASE KINASE 7-RELATED"/>
    <property type="match status" value="1"/>
</dbReference>
<dbReference type="InterPro" id="IPR025662">
    <property type="entry name" value="Sigma_54_int_dom_ATP-bd_1"/>
</dbReference>
<evidence type="ECO:0000313" key="4">
    <source>
        <dbReference type="EMBL" id="KAK3607657.1"/>
    </source>
</evidence>
<protein>
    <recommendedName>
        <fullName evidence="3">Protein kinase domain-containing protein</fullName>
    </recommendedName>
</protein>